<dbReference type="EMBL" id="MN739107">
    <property type="protein sequence ID" value="QHS89208.1"/>
    <property type="molecule type" value="Genomic_DNA"/>
</dbReference>
<dbReference type="GO" id="GO:0003676">
    <property type="term" value="F:nucleic acid binding"/>
    <property type="evidence" value="ECO:0007669"/>
    <property type="project" value="InterPro"/>
</dbReference>
<dbReference type="InterPro" id="IPR035901">
    <property type="entry name" value="GIY-YIG_endonuc_sf"/>
</dbReference>
<dbReference type="SUPFAM" id="SSF57756">
    <property type="entry name" value="Retrovirus zinc finger-like domains"/>
    <property type="match status" value="1"/>
</dbReference>
<dbReference type="Gene3D" id="3.40.1440.10">
    <property type="entry name" value="GIY-YIG endonuclease"/>
    <property type="match status" value="1"/>
</dbReference>
<dbReference type="Pfam" id="PF01541">
    <property type="entry name" value="GIY-YIG"/>
    <property type="match status" value="1"/>
</dbReference>
<name>A0A6C0BCJ5_9ZZZZ</name>
<dbReference type="Pfam" id="PF00098">
    <property type="entry name" value="zf-CCHC"/>
    <property type="match status" value="1"/>
</dbReference>
<evidence type="ECO:0000259" key="1">
    <source>
        <dbReference type="PROSITE" id="PS50158"/>
    </source>
</evidence>
<dbReference type="Gene3D" id="4.10.60.10">
    <property type="entry name" value="Zinc finger, CCHC-type"/>
    <property type="match status" value="1"/>
</dbReference>
<feature type="domain" description="CCHC-type" evidence="1">
    <location>
        <begin position="162"/>
        <end position="175"/>
    </location>
</feature>
<organism evidence="2">
    <name type="scientific">viral metagenome</name>
    <dbReference type="NCBI Taxonomy" id="1070528"/>
    <lineage>
        <taxon>unclassified sequences</taxon>
        <taxon>metagenomes</taxon>
        <taxon>organismal metagenomes</taxon>
    </lineage>
</organism>
<dbReference type="InterPro" id="IPR001878">
    <property type="entry name" value="Znf_CCHC"/>
</dbReference>
<dbReference type="InterPro" id="IPR036875">
    <property type="entry name" value="Znf_CCHC_sf"/>
</dbReference>
<evidence type="ECO:0000313" key="2">
    <source>
        <dbReference type="EMBL" id="QHS89208.1"/>
    </source>
</evidence>
<accession>A0A6C0BCJ5</accession>
<proteinExistence type="predicted"/>
<protein>
    <recommendedName>
        <fullName evidence="1">CCHC-type domain-containing protein</fullName>
    </recommendedName>
</protein>
<reference evidence="2" key="1">
    <citation type="journal article" date="2020" name="Nature">
        <title>Giant virus diversity and host interactions through global metagenomics.</title>
        <authorList>
            <person name="Schulz F."/>
            <person name="Roux S."/>
            <person name="Paez-Espino D."/>
            <person name="Jungbluth S."/>
            <person name="Walsh D.A."/>
            <person name="Denef V.J."/>
            <person name="McMahon K.D."/>
            <person name="Konstantinidis K.T."/>
            <person name="Eloe-Fadrosh E.A."/>
            <person name="Kyrpides N.C."/>
            <person name="Woyke T."/>
        </authorList>
    </citation>
    <scope>NUCLEOTIDE SEQUENCE</scope>
    <source>
        <strain evidence="2">GVMAG-M-3300010158-60</strain>
    </source>
</reference>
<dbReference type="AlphaFoldDB" id="A0A6C0BCJ5"/>
<dbReference type="SMART" id="SM00343">
    <property type="entry name" value="ZnF_C2HC"/>
    <property type="match status" value="2"/>
</dbReference>
<sequence>MSTNIYILRLQQGRFYIGRSANPMKRYQEHLEGRGSAWTRKFRPLGIEKVFENASPFDEDKFTKEYMAKYGLDRVRGGVYVAMELDVAQRDSLTRELWGAKDHCIRCGYPGHFFQACKAKVASNGRRLVWDCEACTSMFENEAEWKSHEMKCWRYKMRIAVCYRCGRRGHFSVDCFARRDLSGNILIIK</sequence>
<dbReference type="InterPro" id="IPR000305">
    <property type="entry name" value="GIY-YIG_endonuc"/>
</dbReference>
<dbReference type="GO" id="GO:0008270">
    <property type="term" value="F:zinc ion binding"/>
    <property type="evidence" value="ECO:0007669"/>
    <property type="project" value="InterPro"/>
</dbReference>
<dbReference type="PROSITE" id="PS50158">
    <property type="entry name" value="ZF_CCHC"/>
    <property type="match status" value="1"/>
</dbReference>